<feature type="domain" description="Nicotinate phosphoribosyltransferase C-terminal" evidence="1">
    <location>
        <begin position="2"/>
        <end position="56"/>
    </location>
</feature>
<evidence type="ECO:0000313" key="2">
    <source>
        <dbReference type="EMBL" id="MPN19104.1"/>
    </source>
</evidence>
<dbReference type="EMBL" id="VSSQ01066597">
    <property type="protein sequence ID" value="MPN19104.1"/>
    <property type="molecule type" value="Genomic_DNA"/>
</dbReference>
<dbReference type="GO" id="GO:0009435">
    <property type="term" value="P:NAD+ biosynthetic process"/>
    <property type="evidence" value="ECO:0007669"/>
    <property type="project" value="InterPro"/>
</dbReference>
<protein>
    <recommendedName>
        <fullName evidence="1">Nicotinate phosphoribosyltransferase C-terminal domain-containing protein</fullName>
    </recommendedName>
</protein>
<dbReference type="SUPFAM" id="SSF51690">
    <property type="entry name" value="Nicotinate/Quinolinate PRTase C-terminal domain-like"/>
    <property type="match status" value="1"/>
</dbReference>
<dbReference type="InterPro" id="IPR041619">
    <property type="entry name" value="NAPRTase_C"/>
</dbReference>
<comment type="caution">
    <text evidence="2">The sequence shown here is derived from an EMBL/GenBank/DDBJ whole genome shotgun (WGS) entry which is preliminary data.</text>
</comment>
<evidence type="ECO:0000259" key="1">
    <source>
        <dbReference type="Pfam" id="PF17956"/>
    </source>
</evidence>
<dbReference type="Gene3D" id="3.20.140.10">
    <property type="entry name" value="nicotinate phosphoribosyltransferase"/>
    <property type="match status" value="1"/>
</dbReference>
<reference evidence="2" key="1">
    <citation type="submission" date="2019-08" db="EMBL/GenBank/DDBJ databases">
        <authorList>
            <person name="Kucharzyk K."/>
            <person name="Murdoch R.W."/>
            <person name="Higgins S."/>
            <person name="Loffler F."/>
        </authorList>
    </citation>
    <scope>NUCLEOTIDE SEQUENCE</scope>
</reference>
<dbReference type="Pfam" id="PF17956">
    <property type="entry name" value="NAPRTase_C"/>
    <property type="match status" value="1"/>
</dbReference>
<name>A0A645G4N8_9ZZZZ</name>
<proteinExistence type="predicted"/>
<dbReference type="InterPro" id="IPR036068">
    <property type="entry name" value="Nicotinate_pribotase-like_C"/>
</dbReference>
<accession>A0A645G4N8</accession>
<dbReference type="AlphaFoldDB" id="A0A645G4N8"/>
<sequence length="69" mass="8356">MVKIFDKGNLVYTSPTVMEIREYSLNERKKLWPEVLRLQNPHAYYVDLSHKLWELKEALLHEYSSVFEE</sequence>
<organism evidence="2">
    <name type="scientific">bioreactor metagenome</name>
    <dbReference type="NCBI Taxonomy" id="1076179"/>
    <lineage>
        <taxon>unclassified sequences</taxon>
        <taxon>metagenomes</taxon>
        <taxon>ecological metagenomes</taxon>
    </lineage>
</organism>
<gene>
    <name evidence="2" type="ORF">SDC9_166470</name>
</gene>